<evidence type="ECO:0000313" key="2">
    <source>
        <dbReference type="EMBL" id="KAK6634419.1"/>
    </source>
</evidence>
<evidence type="ECO:0000313" key="3">
    <source>
        <dbReference type="Proteomes" id="UP001372834"/>
    </source>
</evidence>
<proteinExistence type="predicted"/>
<reference evidence="2 3" key="1">
    <citation type="submission" date="2023-10" db="EMBL/GenBank/DDBJ databases">
        <title>Genomes of two closely related lineages of the louse Polyplax serrata with different host specificities.</title>
        <authorList>
            <person name="Martinu J."/>
            <person name="Tarabai H."/>
            <person name="Stefka J."/>
            <person name="Hypsa V."/>
        </authorList>
    </citation>
    <scope>NUCLEOTIDE SEQUENCE [LARGE SCALE GENOMIC DNA]</scope>
    <source>
        <strain evidence="2">HR10_N</strain>
    </source>
</reference>
<protein>
    <submittedName>
        <fullName evidence="2">Uncharacterized protein</fullName>
    </submittedName>
</protein>
<feature type="compositionally biased region" description="Basic and acidic residues" evidence="1">
    <location>
        <begin position="74"/>
        <end position="96"/>
    </location>
</feature>
<accession>A0AAN8PIZ8</accession>
<feature type="region of interest" description="Disordered" evidence="1">
    <location>
        <begin position="55"/>
        <end position="125"/>
    </location>
</feature>
<dbReference type="EMBL" id="JAWJWE010000005">
    <property type="protein sequence ID" value="KAK6634419.1"/>
    <property type="molecule type" value="Genomic_DNA"/>
</dbReference>
<feature type="compositionally biased region" description="Polar residues" evidence="1">
    <location>
        <begin position="63"/>
        <end position="72"/>
    </location>
</feature>
<sequence>MAKDSQYPSPSLHLSLKKQNDIHKGWKWKTRVMHQLKNIINYGQVLDRYMLRKNGHRVAGTRVPQTDKTPSSEFDGRTNRSKAEGRSERKCQKLEDESSAGESRQVEGGLSQSPNCPNFPPGCTTGVGGRGVCVCVEEGKEKKQQHQVLEN</sequence>
<organism evidence="2 3">
    <name type="scientific">Polyplax serrata</name>
    <name type="common">Common mouse louse</name>
    <dbReference type="NCBI Taxonomy" id="468196"/>
    <lineage>
        <taxon>Eukaryota</taxon>
        <taxon>Metazoa</taxon>
        <taxon>Ecdysozoa</taxon>
        <taxon>Arthropoda</taxon>
        <taxon>Hexapoda</taxon>
        <taxon>Insecta</taxon>
        <taxon>Pterygota</taxon>
        <taxon>Neoptera</taxon>
        <taxon>Paraneoptera</taxon>
        <taxon>Psocodea</taxon>
        <taxon>Troctomorpha</taxon>
        <taxon>Phthiraptera</taxon>
        <taxon>Anoplura</taxon>
        <taxon>Polyplacidae</taxon>
        <taxon>Polyplax</taxon>
    </lineage>
</organism>
<evidence type="ECO:0000256" key="1">
    <source>
        <dbReference type="SAM" id="MobiDB-lite"/>
    </source>
</evidence>
<name>A0AAN8PIZ8_POLSC</name>
<dbReference type="Proteomes" id="UP001372834">
    <property type="component" value="Unassembled WGS sequence"/>
</dbReference>
<dbReference type="AlphaFoldDB" id="A0AAN8PIZ8"/>
<comment type="caution">
    <text evidence="2">The sequence shown here is derived from an EMBL/GenBank/DDBJ whole genome shotgun (WGS) entry which is preliminary data.</text>
</comment>
<gene>
    <name evidence="2" type="ORF">RUM43_011820</name>
</gene>